<reference evidence="3 4" key="1">
    <citation type="journal article" date="2018" name="Nat. Biotechnol.">
        <title>A standardized bacterial taxonomy based on genome phylogeny substantially revises the tree of life.</title>
        <authorList>
            <person name="Parks D.H."/>
            <person name="Chuvochina M."/>
            <person name="Waite D.W."/>
            <person name="Rinke C."/>
            <person name="Skarshewski A."/>
            <person name="Chaumeil P.A."/>
            <person name="Hugenholtz P."/>
        </authorList>
    </citation>
    <scope>NUCLEOTIDE SEQUENCE [LARGE SCALE GENOMIC DNA]</scope>
    <source>
        <strain evidence="3">UBA11728</strain>
    </source>
</reference>
<dbReference type="AlphaFoldDB" id="A0A3D2X6R6"/>
<dbReference type="GO" id="GO:0005737">
    <property type="term" value="C:cytoplasm"/>
    <property type="evidence" value="ECO:0007669"/>
    <property type="project" value="TreeGrafter"/>
</dbReference>
<sequence length="209" mass="24188">MNIFLIRHGRQSSQLCNVDVNLAAEGREQAKLLGKRLSEYGIDCLYSSDLLRARETAEIAKIYLGDVDYRIRTELREIDFGRMTGNSDEYNNMAFGDFKKKRMELSEDLPFPGGECGQDVVKRVRDVLEEMIHSGKQRIAVVTHGGVIRSIVTDILGMPQSKKLLFAVSLENTSITQLRFDRDYQRFYLERFNDFAHLEENNNLLRRSW</sequence>
<name>A0A3D2X6R6_9FIRM</name>
<feature type="active site" description="Proton donor/acceptor" evidence="1">
    <location>
        <position position="77"/>
    </location>
</feature>
<dbReference type="CDD" id="cd07067">
    <property type="entry name" value="HP_PGM_like"/>
    <property type="match status" value="1"/>
</dbReference>
<dbReference type="SUPFAM" id="SSF53254">
    <property type="entry name" value="Phosphoglycerate mutase-like"/>
    <property type="match status" value="1"/>
</dbReference>
<feature type="active site" description="Tele-phosphohistidine intermediate" evidence="1">
    <location>
        <position position="8"/>
    </location>
</feature>
<dbReference type="Pfam" id="PF00300">
    <property type="entry name" value="His_Phos_1"/>
    <property type="match status" value="1"/>
</dbReference>
<dbReference type="PANTHER" id="PTHR48100">
    <property type="entry name" value="BROAD-SPECIFICITY PHOSPHATASE YOR283W-RELATED"/>
    <property type="match status" value="1"/>
</dbReference>
<dbReference type="InterPro" id="IPR013078">
    <property type="entry name" value="His_Pase_superF_clade-1"/>
</dbReference>
<evidence type="ECO:0000256" key="2">
    <source>
        <dbReference type="PIRSR" id="PIRSR613078-2"/>
    </source>
</evidence>
<dbReference type="GO" id="GO:0016791">
    <property type="term" value="F:phosphatase activity"/>
    <property type="evidence" value="ECO:0007669"/>
    <property type="project" value="TreeGrafter"/>
</dbReference>
<dbReference type="PANTHER" id="PTHR48100:SF1">
    <property type="entry name" value="HISTIDINE PHOSPHATASE FAMILY PROTEIN-RELATED"/>
    <property type="match status" value="1"/>
</dbReference>
<dbReference type="InterPro" id="IPR050275">
    <property type="entry name" value="PGM_Phosphatase"/>
</dbReference>
<protein>
    <submittedName>
        <fullName evidence="3">Histidine phosphatase family protein</fullName>
    </submittedName>
</protein>
<feature type="binding site" evidence="2">
    <location>
        <position position="52"/>
    </location>
    <ligand>
        <name>substrate</name>
    </ligand>
</feature>
<dbReference type="Proteomes" id="UP000262969">
    <property type="component" value="Unassembled WGS sequence"/>
</dbReference>
<comment type="caution">
    <text evidence="3">The sequence shown here is derived from an EMBL/GenBank/DDBJ whole genome shotgun (WGS) entry which is preliminary data.</text>
</comment>
<dbReference type="SMART" id="SM00855">
    <property type="entry name" value="PGAM"/>
    <property type="match status" value="1"/>
</dbReference>
<dbReference type="EMBL" id="DPVV01000319">
    <property type="protein sequence ID" value="HCL02676.1"/>
    <property type="molecule type" value="Genomic_DNA"/>
</dbReference>
<proteinExistence type="predicted"/>
<evidence type="ECO:0000313" key="4">
    <source>
        <dbReference type="Proteomes" id="UP000262969"/>
    </source>
</evidence>
<evidence type="ECO:0000256" key="1">
    <source>
        <dbReference type="PIRSR" id="PIRSR613078-1"/>
    </source>
</evidence>
<dbReference type="InterPro" id="IPR029033">
    <property type="entry name" value="His_PPase_superfam"/>
</dbReference>
<dbReference type="Gene3D" id="3.40.50.1240">
    <property type="entry name" value="Phosphoglycerate mutase-like"/>
    <property type="match status" value="1"/>
</dbReference>
<organism evidence="3 4">
    <name type="scientific">Lachnoclostridium phytofermentans</name>
    <dbReference type="NCBI Taxonomy" id="66219"/>
    <lineage>
        <taxon>Bacteria</taxon>
        <taxon>Bacillati</taxon>
        <taxon>Bacillota</taxon>
        <taxon>Clostridia</taxon>
        <taxon>Lachnospirales</taxon>
        <taxon>Lachnospiraceae</taxon>
    </lineage>
</organism>
<accession>A0A3D2X6R6</accession>
<evidence type="ECO:0000313" key="3">
    <source>
        <dbReference type="EMBL" id="HCL02676.1"/>
    </source>
</evidence>
<gene>
    <name evidence="3" type="ORF">DHW61_09745</name>
</gene>